<evidence type="ECO:0000256" key="2">
    <source>
        <dbReference type="ARBA" id="ARBA00005528"/>
    </source>
</evidence>
<evidence type="ECO:0000256" key="9">
    <source>
        <dbReference type="ARBA" id="ARBA00047944"/>
    </source>
</evidence>
<evidence type="ECO:0000256" key="7">
    <source>
        <dbReference type="ARBA" id="ARBA00022691"/>
    </source>
</evidence>
<dbReference type="CDD" id="cd18084">
    <property type="entry name" value="RsmE-like"/>
    <property type="match status" value="1"/>
</dbReference>
<keyword evidence="4 10" id="KW-0698">rRNA processing</keyword>
<evidence type="ECO:0000256" key="8">
    <source>
        <dbReference type="ARBA" id="ARBA00025699"/>
    </source>
</evidence>
<protein>
    <recommendedName>
        <fullName evidence="10">Ribosomal RNA small subunit methyltransferase E</fullName>
        <ecNumber evidence="10">2.1.1.193</ecNumber>
    </recommendedName>
</protein>
<dbReference type="EMBL" id="JADIMM010000007">
    <property type="protein sequence ID" value="MBO8456664.1"/>
    <property type="molecule type" value="Genomic_DNA"/>
</dbReference>
<sequence>MNLILFEKDEIEKPLSLKDERGFHIIKVLKKKEGECFDGGVVNGTAGACRINRIENGNIYYSFLPGQESKPVFPLLPVTLIIGFPRPIQLKRLLRDCVSLGAASINLTATALGEKSYLNSNLLKDDAIRKNLLEGAMQGRGTGIPSLEFFLSLKQCLDSVSGNFNDGGKILLDISPGAEPLSSLDLRRLSPVCLAIGSERGWTEEERGLFREKGFISCSLGKRILRTETAVTASLALALGRMGLI</sequence>
<dbReference type="SUPFAM" id="SSF75217">
    <property type="entry name" value="alpha/beta knot"/>
    <property type="match status" value="1"/>
</dbReference>
<comment type="similarity">
    <text evidence="2 10">Belongs to the RNA methyltransferase RsmE family.</text>
</comment>
<dbReference type="GO" id="GO:0070042">
    <property type="term" value="F:rRNA (uridine-N3-)-methyltransferase activity"/>
    <property type="evidence" value="ECO:0007669"/>
    <property type="project" value="TreeGrafter"/>
</dbReference>
<evidence type="ECO:0000256" key="5">
    <source>
        <dbReference type="ARBA" id="ARBA00022603"/>
    </source>
</evidence>
<dbReference type="InterPro" id="IPR029028">
    <property type="entry name" value="Alpha/beta_knot_MTases"/>
</dbReference>
<dbReference type="PIRSF" id="PIRSF015601">
    <property type="entry name" value="MTase_slr0722"/>
    <property type="match status" value="1"/>
</dbReference>
<evidence type="ECO:0000256" key="1">
    <source>
        <dbReference type="ARBA" id="ARBA00004496"/>
    </source>
</evidence>
<dbReference type="PANTHER" id="PTHR30027:SF3">
    <property type="entry name" value="16S RRNA (URACIL(1498)-N(3))-METHYLTRANSFERASE"/>
    <property type="match status" value="1"/>
</dbReference>
<accession>A0A9D9N1A6</accession>
<evidence type="ECO:0000256" key="10">
    <source>
        <dbReference type="PIRNR" id="PIRNR015601"/>
    </source>
</evidence>
<comment type="function">
    <text evidence="8 10">Specifically methylates the N3 position of the uracil ring of uridine 1498 (m3U1498) in 16S rRNA. Acts on the fully assembled 30S ribosomal subunit.</text>
</comment>
<evidence type="ECO:0000256" key="4">
    <source>
        <dbReference type="ARBA" id="ARBA00022552"/>
    </source>
</evidence>
<dbReference type="Gene3D" id="3.40.1280.10">
    <property type="match status" value="1"/>
</dbReference>
<organism evidence="12 13">
    <name type="scientific">Candidatus Gallitreponema excrementavium</name>
    <dbReference type="NCBI Taxonomy" id="2840840"/>
    <lineage>
        <taxon>Bacteria</taxon>
        <taxon>Pseudomonadati</taxon>
        <taxon>Spirochaetota</taxon>
        <taxon>Spirochaetia</taxon>
        <taxon>Spirochaetales</taxon>
        <taxon>Candidatus Gallitreponema</taxon>
    </lineage>
</organism>
<feature type="domain" description="Ribosomal RNA small subunit methyltransferase E methyltransferase" evidence="11">
    <location>
        <begin position="75"/>
        <end position="237"/>
    </location>
</feature>
<dbReference type="GO" id="GO:0070475">
    <property type="term" value="P:rRNA base methylation"/>
    <property type="evidence" value="ECO:0007669"/>
    <property type="project" value="TreeGrafter"/>
</dbReference>
<dbReference type="InterPro" id="IPR029026">
    <property type="entry name" value="tRNA_m1G_MTases_N"/>
</dbReference>
<evidence type="ECO:0000313" key="13">
    <source>
        <dbReference type="Proteomes" id="UP000823638"/>
    </source>
</evidence>
<gene>
    <name evidence="12" type="ORF">IAA81_00360</name>
</gene>
<evidence type="ECO:0000256" key="3">
    <source>
        <dbReference type="ARBA" id="ARBA00022490"/>
    </source>
</evidence>
<comment type="caution">
    <text evidence="12">The sequence shown here is derived from an EMBL/GenBank/DDBJ whole genome shotgun (WGS) entry which is preliminary data.</text>
</comment>
<proteinExistence type="inferred from homology"/>
<evidence type="ECO:0000313" key="12">
    <source>
        <dbReference type="EMBL" id="MBO8456664.1"/>
    </source>
</evidence>
<dbReference type="EC" id="2.1.1.193" evidence="10"/>
<evidence type="ECO:0000259" key="11">
    <source>
        <dbReference type="Pfam" id="PF04452"/>
    </source>
</evidence>
<dbReference type="PANTHER" id="PTHR30027">
    <property type="entry name" value="RIBOSOMAL RNA SMALL SUBUNIT METHYLTRANSFERASE E"/>
    <property type="match status" value="1"/>
</dbReference>
<dbReference type="InterPro" id="IPR006700">
    <property type="entry name" value="RsmE"/>
</dbReference>
<keyword evidence="3 10" id="KW-0963">Cytoplasm</keyword>
<reference evidence="12" key="1">
    <citation type="submission" date="2020-10" db="EMBL/GenBank/DDBJ databases">
        <authorList>
            <person name="Gilroy R."/>
        </authorList>
    </citation>
    <scope>NUCLEOTIDE SEQUENCE</scope>
    <source>
        <strain evidence="12">10532</strain>
    </source>
</reference>
<reference evidence="12" key="2">
    <citation type="journal article" date="2021" name="PeerJ">
        <title>Extensive microbial diversity within the chicken gut microbiome revealed by metagenomics and culture.</title>
        <authorList>
            <person name="Gilroy R."/>
            <person name="Ravi A."/>
            <person name="Getino M."/>
            <person name="Pursley I."/>
            <person name="Horton D.L."/>
            <person name="Alikhan N.F."/>
            <person name="Baker D."/>
            <person name="Gharbi K."/>
            <person name="Hall N."/>
            <person name="Watson M."/>
            <person name="Adriaenssens E.M."/>
            <person name="Foster-Nyarko E."/>
            <person name="Jarju S."/>
            <person name="Secka A."/>
            <person name="Antonio M."/>
            <person name="Oren A."/>
            <person name="Chaudhuri R.R."/>
            <person name="La Ragione R."/>
            <person name="Hildebrand F."/>
            <person name="Pallen M.J."/>
        </authorList>
    </citation>
    <scope>NUCLEOTIDE SEQUENCE</scope>
    <source>
        <strain evidence="12">10532</strain>
    </source>
</reference>
<dbReference type="AlphaFoldDB" id="A0A9D9N1A6"/>
<dbReference type="NCBIfam" id="TIGR00046">
    <property type="entry name" value="RsmE family RNA methyltransferase"/>
    <property type="match status" value="1"/>
</dbReference>
<evidence type="ECO:0000256" key="6">
    <source>
        <dbReference type="ARBA" id="ARBA00022679"/>
    </source>
</evidence>
<comment type="catalytic activity">
    <reaction evidence="9 10">
        <text>uridine(1498) in 16S rRNA + S-adenosyl-L-methionine = N(3)-methyluridine(1498) in 16S rRNA + S-adenosyl-L-homocysteine + H(+)</text>
        <dbReference type="Rhea" id="RHEA:42920"/>
        <dbReference type="Rhea" id="RHEA-COMP:10283"/>
        <dbReference type="Rhea" id="RHEA-COMP:10284"/>
        <dbReference type="ChEBI" id="CHEBI:15378"/>
        <dbReference type="ChEBI" id="CHEBI:57856"/>
        <dbReference type="ChEBI" id="CHEBI:59789"/>
        <dbReference type="ChEBI" id="CHEBI:65315"/>
        <dbReference type="ChEBI" id="CHEBI:74502"/>
        <dbReference type="EC" id="2.1.1.193"/>
    </reaction>
</comment>
<name>A0A9D9N1A6_9SPIR</name>
<dbReference type="InterPro" id="IPR046886">
    <property type="entry name" value="RsmE_MTase_dom"/>
</dbReference>
<keyword evidence="6 10" id="KW-0808">Transferase</keyword>
<dbReference type="Pfam" id="PF04452">
    <property type="entry name" value="Methyltrans_RNA"/>
    <property type="match status" value="1"/>
</dbReference>
<dbReference type="GO" id="GO:0005737">
    <property type="term" value="C:cytoplasm"/>
    <property type="evidence" value="ECO:0007669"/>
    <property type="project" value="UniProtKB-SubCell"/>
</dbReference>
<keyword evidence="7 10" id="KW-0949">S-adenosyl-L-methionine</keyword>
<comment type="subcellular location">
    <subcellularLocation>
        <location evidence="1 10">Cytoplasm</location>
    </subcellularLocation>
</comment>
<dbReference type="Proteomes" id="UP000823638">
    <property type="component" value="Unassembled WGS sequence"/>
</dbReference>
<keyword evidence="5 10" id="KW-0489">Methyltransferase</keyword>